<keyword evidence="2" id="KW-1185">Reference proteome</keyword>
<name>A0A1R4HCS9_9GAMM</name>
<evidence type="ECO:0000313" key="2">
    <source>
        <dbReference type="Proteomes" id="UP000195442"/>
    </source>
</evidence>
<sequence>MPCWHLLGDYLDAFYKLLILQKYLLFKSLNSGILKNIPEH</sequence>
<reference evidence="2" key="1">
    <citation type="submission" date="2017-02" db="EMBL/GenBank/DDBJ databases">
        <authorList>
            <person name="Daims H."/>
        </authorList>
    </citation>
    <scope>NUCLEOTIDE SEQUENCE [LARGE SCALE GENOMIC DNA]</scope>
</reference>
<protein>
    <submittedName>
        <fullName evidence="1">Uncharacterized protein</fullName>
    </submittedName>
</protein>
<evidence type="ECO:0000313" key="1">
    <source>
        <dbReference type="EMBL" id="SJM94033.1"/>
    </source>
</evidence>
<dbReference type="AlphaFoldDB" id="A0A1R4HCS9"/>
<dbReference type="Proteomes" id="UP000195442">
    <property type="component" value="Unassembled WGS sequence"/>
</dbReference>
<proteinExistence type="predicted"/>
<dbReference type="EMBL" id="FUKJ01000303">
    <property type="protein sequence ID" value="SJM94033.1"/>
    <property type="molecule type" value="Genomic_DNA"/>
</dbReference>
<organism evidence="1 2">
    <name type="scientific">Crenothrix polyspora</name>
    <dbReference type="NCBI Taxonomy" id="360316"/>
    <lineage>
        <taxon>Bacteria</taxon>
        <taxon>Pseudomonadati</taxon>
        <taxon>Pseudomonadota</taxon>
        <taxon>Gammaproteobacteria</taxon>
        <taxon>Methylococcales</taxon>
        <taxon>Crenotrichaceae</taxon>
        <taxon>Crenothrix</taxon>
    </lineage>
</organism>
<gene>
    <name evidence="1" type="ORF">CRENPOLYSF2_3710002</name>
</gene>
<accession>A0A1R4HCS9</accession>